<dbReference type="GO" id="GO:0016757">
    <property type="term" value="F:glycosyltransferase activity"/>
    <property type="evidence" value="ECO:0007669"/>
    <property type="project" value="UniProtKB-KW"/>
</dbReference>
<sequence length="298" mass="34442">MRTYILVTPCKDEEYSLPKLAESVINQKMKPELWVIVDDGSTDKTPQILQELTMSHDWIRSVRLDETPRDLGIHVAHVYRVGFDHALEYCDNNNISYDHVGVADSDVVLDDNYFEYLMNELEMNPKLGICSGRIGSTVNGKILWDRDREDLPTGGARLWNKKCFEETGGYLLTCSPDSIAIVKAKLRGWETKKFDDVKMISLRPFAGAEGQWIGYKKMGSNNYHIGFTPLHILLKGVKLLWSKDDFHKNGVGIPYMLGYFTEYLKRAPRIDDKEVIDYYRNTRLKEILCLKIIHRKTR</sequence>
<dbReference type="Proteomes" id="UP001056766">
    <property type="component" value="Unassembled WGS sequence"/>
</dbReference>
<comment type="caution">
    <text evidence="4">The sequence shown here is derived from an EMBL/GenBank/DDBJ whole genome shotgun (WGS) entry which is preliminary data.</text>
</comment>
<reference evidence="4" key="1">
    <citation type="journal article" date="2021" name="mSystems">
        <title>Bacteria and Archaea Synergistically Convert Glycine Betaine to Biogenic Methane in the Formosa Cold Seep of the South China Sea.</title>
        <authorList>
            <person name="Li L."/>
            <person name="Zhang W."/>
            <person name="Zhang S."/>
            <person name="Song L."/>
            <person name="Sun Q."/>
            <person name="Zhang H."/>
            <person name="Xiang H."/>
            <person name="Dong X."/>
        </authorList>
    </citation>
    <scope>NUCLEOTIDE SEQUENCE</scope>
    <source>
        <strain evidence="4">LLY</strain>
    </source>
</reference>
<keyword evidence="5" id="KW-1185">Reference proteome</keyword>
<proteinExistence type="predicted"/>
<dbReference type="InterPro" id="IPR001173">
    <property type="entry name" value="Glyco_trans_2-like"/>
</dbReference>
<dbReference type="Pfam" id="PF00535">
    <property type="entry name" value="Glycos_transf_2"/>
    <property type="match status" value="1"/>
</dbReference>
<name>A0A9E5DBS1_9EURY</name>
<organism evidence="4 5">
    <name type="scientific">Methanococcoides seepicolus</name>
    <dbReference type="NCBI Taxonomy" id="2828780"/>
    <lineage>
        <taxon>Archaea</taxon>
        <taxon>Methanobacteriati</taxon>
        <taxon>Methanobacteriota</taxon>
        <taxon>Stenosarchaea group</taxon>
        <taxon>Methanomicrobia</taxon>
        <taxon>Methanosarcinales</taxon>
        <taxon>Methanosarcinaceae</taxon>
        <taxon>Methanococcoides</taxon>
    </lineage>
</organism>
<keyword evidence="2" id="KW-0808">Transferase</keyword>
<evidence type="ECO:0000313" key="5">
    <source>
        <dbReference type="Proteomes" id="UP001056766"/>
    </source>
</evidence>
<protein>
    <submittedName>
        <fullName evidence="4">Glycosyltransferase family 2 protein</fullName>
    </submittedName>
</protein>
<keyword evidence="1" id="KW-0328">Glycosyltransferase</keyword>
<dbReference type="SUPFAM" id="SSF53448">
    <property type="entry name" value="Nucleotide-diphospho-sugar transferases"/>
    <property type="match status" value="1"/>
</dbReference>
<reference evidence="4" key="2">
    <citation type="submission" date="2021-04" db="EMBL/GenBank/DDBJ databases">
        <authorList>
            <person name="Dong X."/>
        </authorList>
    </citation>
    <scope>NUCLEOTIDE SEQUENCE</scope>
    <source>
        <strain evidence="4">LLY</strain>
    </source>
</reference>
<dbReference type="PANTHER" id="PTHR43630:SF1">
    <property type="entry name" value="POLY-BETA-1,6-N-ACETYL-D-GLUCOSAMINE SYNTHASE"/>
    <property type="match status" value="1"/>
</dbReference>
<evidence type="ECO:0000313" key="4">
    <source>
        <dbReference type="EMBL" id="MCM1986713.1"/>
    </source>
</evidence>
<evidence type="ECO:0000256" key="2">
    <source>
        <dbReference type="ARBA" id="ARBA00022679"/>
    </source>
</evidence>
<dbReference type="Gene3D" id="3.90.550.10">
    <property type="entry name" value="Spore Coat Polysaccharide Biosynthesis Protein SpsA, Chain A"/>
    <property type="match status" value="1"/>
</dbReference>
<evidence type="ECO:0000256" key="1">
    <source>
        <dbReference type="ARBA" id="ARBA00022676"/>
    </source>
</evidence>
<dbReference type="EMBL" id="JAGSOI010000022">
    <property type="protein sequence ID" value="MCM1986713.1"/>
    <property type="molecule type" value="Genomic_DNA"/>
</dbReference>
<dbReference type="RefSeq" id="WP_250868069.1">
    <property type="nucleotide sequence ID" value="NZ_JAGSOI010000022.1"/>
</dbReference>
<dbReference type="AlphaFoldDB" id="A0A9E5DBS1"/>
<dbReference type="PANTHER" id="PTHR43630">
    <property type="entry name" value="POLY-BETA-1,6-N-ACETYL-D-GLUCOSAMINE SYNTHASE"/>
    <property type="match status" value="1"/>
</dbReference>
<accession>A0A9E5DBS1</accession>
<gene>
    <name evidence="4" type="ORF">KDK67_06820</name>
</gene>
<dbReference type="CDD" id="cd00761">
    <property type="entry name" value="Glyco_tranf_GTA_type"/>
    <property type="match status" value="1"/>
</dbReference>
<evidence type="ECO:0000259" key="3">
    <source>
        <dbReference type="Pfam" id="PF00535"/>
    </source>
</evidence>
<dbReference type="InterPro" id="IPR029044">
    <property type="entry name" value="Nucleotide-diphossugar_trans"/>
</dbReference>
<feature type="domain" description="Glycosyltransferase 2-like" evidence="3">
    <location>
        <begin position="7"/>
        <end position="168"/>
    </location>
</feature>